<comment type="similarity">
    <text evidence="3 11">Belongs to the long-chain O-acyltransferase family.</text>
</comment>
<dbReference type="PANTHER" id="PTHR31650">
    <property type="entry name" value="O-ACYLTRANSFERASE (WSD1-LIKE) FAMILY PROTEIN"/>
    <property type="match status" value="1"/>
</dbReference>
<comment type="pathway">
    <text evidence="2">Lipid metabolism.</text>
</comment>
<evidence type="ECO:0000256" key="10">
    <source>
        <dbReference type="ARBA" id="ARBA00048109"/>
    </source>
</evidence>
<evidence type="ECO:0000313" key="15">
    <source>
        <dbReference type="EMBL" id="QXQ15511.1"/>
    </source>
</evidence>
<dbReference type="InterPro" id="IPR009721">
    <property type="entry name" value="O-acyltransferase_WSD1_C"/>
</dbReference>
<keyword evidence="9 11" id="KW-0012">Acyltransferase</keyword>
<keyword evidence="6 11" id="KW-0808">Transferase</keyword>
<dbReference type="InterPro" id="IPR045034">
    <property type="entry name" value="O-acyltransferase_WSD1-like"/>
</dbReference>
<reference evidence="15" key="1">
    <citation type="submission" date="2021-07" db="EMBL/GenBank/DDBJ databases">
        <title>Candidatus Kaistella beijingensis sp. nov. isolated from a municipal wastewater treatment plant is involved in sludge foaming.</title>
        <authorList>
            <person name="Song Y."/>
            <person name="Liu S.-J."/>
        </authorList>
    </citation>
    <scope>NUCLEOTIDE SEQUENCE</scope>
    <source>
        <strain evidence="15">DSM 43998</strain>
    </source>
</reference>
<evidence type="ECO:0000256" key="4">
    <source>
        <dbReference type="ARBA" id="ARBA00013244"/>
    </source>
</evidence>
<evidence type="ECO:0000256" key="9">
    <source>
        <dbReference type="ARBA" id="ARBA00023315"/>
    </source>
</evidence>
<evidence type="ECO:0000259" key="13">
    <source>
        <dbReference type="Pfam" id="PF03007"/>
    </source>
</evidence>
<dbReference type="InterPro" id="IPR004255">
    <property type="entry name" value="O-acyltransferase_WSD1_N"/>
</dbReference>
<dbReference type="Pfam" id="PF06974">
    <property type="entry name" value="WS_DGAT_C"/>
    <property type="match status" value="1"/>
</dbReference>
<evidence type="ECO:0000256" key="11">
    <source>
        <dbReference type="RuleBase" id="RU361241"/>
    </source>
</evidence>
<dbReference type="Pfam" id="PF03007">
    <property type="entry name" value="WS_DGAT_cat"/>
    <property type="match status" value="1"/>
</dbReference>
<feature type="region of interest" description="Disordered" evidence="12">
    <location>
        <begin position="449"/>
        <end position="468"/>
    </location>
</feature>
<evidence type="ECO:0000259" key="14">
    <source>
        <dbReference type="Pfam" id="PF06974"/>
    </source>
</evidence>
<dbReference type="RefSeq" id="WP_066470078.1">
    <property type="nucleotide sequence ID" value="NZ_CBCRUZ010000001.1"/>
</dbReference>
<keyword evidence="8 11" id="KW-0443">Lipid metabolism</keyword>
<gene>
    <name evidence="15" type="ORF">KV203_09570</name>
</gene>
<evidence type="ECO:0000256" key="8">
    <source>
        <dbReference type="ARBA" id="ARBA00023098"/>
    </source>
</evidence>
<dbReference type="EMBL" id="CP079105">
    <property type="protein sequence ID" value="QXQ15511.1"/>
    <property type="molecule type" value="Genomic_DNA"/>
</dbReference>
<evidence type="ECO:0000256" key="12">
    <source>
        <dbReference type="SAM" id="MobiDB-lite"/>
    </source>
</evidence>
<dbReference type="EC" id="2.3.1.20" evidence="4 11"/>
<sequence>MAQTDSRRLPVIDGAYLHLESPATPMHVGSLQIFSIPDGAPGSLVADIVAAYRASSDLVAPFNLRLVHGPTTRAFPAVVPAESIDMEYHVRHTALPAPGGERQLGELISYLHGVTLDRSRPLWTCHVIEGLSDNRFAIYTKIHHALTDGVNGVRMCGNALADTPAGPSTAPWHNHRTVEHTAHVARKPAGLGPAEWARSLSAGVSGLLIRRGSDAVRRPFDAPTSVLNLPVTGARRVATQQVELARMQEVARLADVSVNDVFLAVCSGALRRHLLDEDVLPEAPLISGVPVSLRYEGEEGGNAAGMVWASLATDIADPMTRLKAINVSSSAAKNHLRSMPLPVRRLFTVLTAMPVTAVLITGLGATRRPPMNLIISNVPGPDRTKYLRGARLEALYPISLPGRGQALNITSISYAGQFNIGFTGARDNLPHLQRLAGYTADALAELEAALPQGSAPRRRGRANTDHRA</sequence>
<keyword evidence="16" id="KW-1185">Reference proteome</keyword>
<dbReference type="PANTHER" id="PTHR31650:SF1">
    <property type="entry name" value="WAX ESTER SYNTHASE_DIACYLGLYCEROL ACYLTRANSFERASE 4-RELATED"/>
    <property type="match status" value="1"/>
</dbReference>
<evidence type="ECO:0000256" key="2">
    <source>
        <dbReference type="ARBA" id="ARBA00005189"/>
    </source>
</evidence>
<organism evidence="15 16">
    <name type="scientific">Skermania pinensis</name>
    <dbReference type="NCBI Taxonomy" id="39122"/>
    <lineage>
        <taxon>Bacteria</taxon>
        <taxon>Bacillati</taxon>
        <taxon>Actinomycetota</taxon>
        <taxon>Actinomycetes</taxon>
        <taxon>Mycobacteriales</taxon>
        <taxon>Gordoniaceae</taxon>
        <taxon>Skermania</taxon>
    </lineage>
</organism>
<keyword evidence="7 11" id="KW-0319">Glycerol metabolism</keyword>
<evidence type="ECO:0000256" key="1">
    <source>
        <dbReference type="ARBA" id="ARBA00004771"/>
    </source>
</evidence>
<dbReference type="Proteomes" id="UP000887023">
    <property type="component" value="Chromosome"/>
</dbReference>
<proteinExistence type="inferred from homology"/>
<keyword evidence="5 11" id="KW-0444">Lipid biosynthesis</keyword>
<evidence type="ECO:0000256" key="5">
    <source>
        <dbReference type="ARBA" id="ARBA00022516"/>
    </source>
</evidence>
<feature type="domain" description="O-acyltransferase WSD1 C-terminal" evidence="14">
    <location>
        <begin position="301"/>
        <end position="446"/>
    </location>
</feature>
<feature type="domain" description="O-acyltransferase WSD1-like N-terminal" evidence="13">
    <location>
        <begin position="12"/>
        <end position="262"/>
    </location>
</feature>
<dbReference type="NCBIfam" id="TIGR02946">
    <property type="entry name" value="acyl_WS_DGAT"/>
    <property type="match status" value="1"/>
</dbReference>
<evidence type="ECO:0000256" key="3">
    <source>
        <dbReference type="ARBA" id="ARBA00009587"/>
    </source>
</evidence>
<comment type="catalytic activity">
    <reaction evidence="10 11">
        <text>an acyl-CoA + a 1,2-diacyl-sn-glycerol = a triacyl-sn-glycerol + CoA</text>
        <dbReference type="Rhea" id="RHEA:10868"/>
        <dbReference type="ChEBI" id="CHEBI:17815"/>
        <dbReference type="ChEBI" id="CHEBI:57287"/>
        <dbReference type="ChEBI" id="CHEBI:58342"/>
        <dbReference type="ChEBI" id="CHEBI:64615"/>
        <dbReference type="EC" id="2.3.1.20"/>
    </reaction>
</comment>
<comment type="pathway">
    <text evidence="1 11">Glycerolipid metabolism; triacylglycerol biosynthesis.</text>
</comment>
<dbReference type="SUPFAM" id="SSF52777">
    <property type="entry name" value="CoA-dependent acyltransferases"/>
    <property type="match status" value="2"/>
</dbReference>
<evidence type="ECO:0000256" key="6">
    <source>
        <dbReference type="ARBA" id="ARBA00022679"/>
    </source>
</evidence>
<dbReference type="InterPro" id="IPR014292">
    <property type="entry name" value="Acyl_transf_WS/DGAT"/>
</dbReference>
<accession>A0ABX8SIJ8</accession>
<evidence type="ECO:0000313" key="16">
    <source>
        <dbReference type="Proteomes" id="UP000887023"/>
    </source>
</evidence>
<protein>
    <recommendedName>
        <fullName evidence="4 11">Diacylglycerol O-acyltransferase</fullName>
        <ecNumber evidence="4 11">2.3.1.20</ecNumber>
    </recommendedName>
</protein>
<name>A0ABX8SIJ8_9ACTN</name>
<evidence type="ECO:0000256" key="7">
    <source>
        <dbReference type="ARBA" id="ARBA00022798"/>
    </source>
</evidence>